<dbReference type="Proteomes" id="UP000807025">
    <property type="component" value="Unassembled WGS sequence"/>
</dbReference>
<dbReference type="EMBL" id="MU154630">
    <property type="protein sequence ID" value="KAF9490946.1"/>
    <property type="molecule type" value="Genomic_DNA"/>
</dbReference>
<evidence type="ECO:0000313" key="2">
    <source>
        <dbReference type="EMBL" id="KAF9490946.1"/>
    </source>
</evidence>
<gene>
    <name evidence="2" type="ORF">BDN71DRAFT_1510853</name>
</gene>
<comment type="caution">
    <text evidence="2">The sequence shown here is derived from an EMBL/GenBank/DDBJ whole genome shotgun (WGS) entry which is preliminary data.</text>
</comment>
<reference evidence="2" key="1">
    <citation type="submission" date="2020-11" db="EMBL/GenBank/DDBJ databases">
        <authorList>
            <consortium name="DOE Joint Genome Institute"/>
            <person name="Ahrendt S."/>
            <person name="Riley R."/>
            <person name="Andreopoulos W."/>
            <person name="Labutti K."/>
            <person name="Pangilinan J."/>
            <person name="Ruiz-Duenas F.J."/>
            <person name="Barrasa J.M."/>
            <person name="Sanchez-Garcia M."/>
            <person name="Camarero S."/>
            <person name="Miyauchi S."/>
            <person name="Serrano A."/>
            <person name="Linde D."/>
            <person name="Babiker R."/>
            <person name="Drula E."/>
            <person name="Ayuso-Fernandez I."/>
            <person name="Pacheco R."/>
            <person name="Padilla G."/>
            <person name="Ferreira P."/>
            <person name="Barriuso J."/>
            <person name="Kellner H."/>
            <person name="Castanera R."/>
            <person name="Alfaro M."/>
            <person name="Ramirez L."/>
            <person name="Pisabarro A.G."/>
            <person name="Kuo A."/>
            <person name="Tritt A."/>
            <person name="Lipzen A."/>
            <person name="He G."/>
            <person name="Yan M."/>
            <person name="Ng V."/>
            <person name="Cullen D."/>
            <person name="Martin F."/>
            <person name="Rosso M.-N."/>
            <person name="Henrissat B."/>
            <person name="Hibbett D."/>
            <person name="Martinez A.T."/>
            <person name="Grigoriev I.V."/>
        </authorList>
    </citation>
    <scope>NUCLEOTIDE SEQUENCE</scope>
    <source>
        <strain evidence="2">ATCC 90797</strain>
    </source>
</reference>
<feature type="compositionally biased region" description="Polar residues" evidence="1">
    <location>
        <begin position="38"/>
        <end position="54"/>
    </location>
</feature>
<protein>
    <submittedName>
        <fullName evidence="2">Uncharacterized protein</fullName>
    </submittedName>
</protein>
<sequence>MSSSPLTLSGYDLHWMDTALKAEGKVRQDASRAFAASTPASTVSSLSPPNNYSDESLHAPDAHHSFMPFSTSAGSYDPPKYPVANALETLAQEAATNPFLPMAGTEYTDAPAAFPVDGLDGLGFETLREYVAAMSSASTPECIMAPYTAFPEADDGLLFNQLQAPSLPAQYRYQYHPSSGCEYFHPPSALPRGMAPENGDIPQIAQEYGHQINMQEIEAICDSVEAEYLAATRGATLCTEPLSATRRPNEPAPPAPGASTSAKSVAATDNKGKGRARNTQENVGYIQDATTSAFLPYEESDQFAQYNDQALYSALQRGGQDEEWGPGTQYRFKNTFATREASRKRKHVDRPDSFHLPDRPKRIKRTYIEISPGVYACPLCDEELDAKSKKKHGGQCGRTESVCNICGYITENRRNDSLAVHQRTAKCRAAALLSTHAAVPVSIGACARASSMAPSATGVIDGGHGYDTSDGEFQARGEGNEAGPSSSPLGDMQKTKDILYRCKPQKH</sequence>
<feature type="region of interest" description="Disordered" evidence="1">
    <location>
        <begin position="461"/>
        <end position="497"/>
    </location>
</feature>
<keyword evidence="3" id="KW-1185">Reference proteome</keyword>
<name>A0A9P5ZNU5_PLEER</name>
<proteinExistence type="predicted"/>
<evidence type="ECO:0000313" key="3">
    <source>
        <dbReference type="Proteomes" id="UP000807025"/>
    </source>
</evidence>
<feature type="region of interest" description="Disordered" evidence="1">
    <location>
        <begin position="37"/>
        <end position="58"/>
    </location>
</feature>
<dbReference type="OrthoDB" id="10363703at2759"/>
<dbReference type="AlphaFoldDB" id="A0A9P5ZNU5"/>
<organism evidence="2 3">
    <name type="scientific">Pleurotus eryngii</name>
    <name type="common">Boletus of the steppes</name>
    <dbReference type="NCBI Taxonomy" id="5323"/>
    <lineage>
        <taxon>Eukaryota</taxon>
        <taxon>Fungi</taxon>
        <taxon>Dikarya</taxon>
        <taxon>Basidiomycota</taxon>
        <taxon>Agaricomycotina</taxon>
        <taxon>Agaricomycetes</taxon>
        <taxon>Agaricomycetidae</taxon>
        <taxon>Agaricales</taxon>
        <taxon>Pleurotineae</taxon>
        <taxon>Pleurotaceae</taxon>
        <taxon>Pleurotus</taxon>
    </lineage>
</organism>
<feature type="region of interest" description="Disordered" evidence="1">
    <location>
        <begin position="240"/>
        <end position="281"/>
    </location>
</feature>
<accession>A0A9P5ZNU5</accession>
<evidence type="ECO:0000256" key="1">
    <source>
        <dbReference type="SAM" id="MobiDB-lite"/>
    </source>
</evidence>